<gene>
    <name evidence="1" type="ORF">M408DRAFT_25985</name>
</gene>
<dbReference type="Proteomes" id="UP000054097">
    <property type="component" value="Unassembled WGS sequence"/>
</dbReference>
<organism evidence="1 2">
    <name type="scientific">Serendipita vermifera MAFF 305830</name>
    <dbReference type="NCBI Taxonomy" id="933852"/>
    <lineage>
        <taxon>Eukaryota</taxon>
        <taxon>Fungi</taxon>
        <taxon>Dikarya</taxon>
        <taxon>Basidiomycota</taxon>
        <taxon>Agaricomycotina</taxon>
        <taxon>Agaricomycetes</taxon>
        <taxon>Sebacinales</taxon>
        <taxon>Serendipitaceae</taxon>
        <taxon>Serendipita</taxon>
    </lineage>
</organism>
<reference evidence="1 2" key="1">
    <citation type="submission" date="2014-04" db="EMBL/GenBank/DDBJ databases">
        <authorList>
            <consortium name="DOE Joint Genome Institute"/>
            <person name="Kuo A."/>
            <person name="Zuccaro A."/>
            <person name="Kohler A."/>
            <person name="Nagy L.G."/>
            <person name="Floudas D."/>
            <person name="Copeland A."/>
            <person name="Barry K.W."/>
            <person name="Cichocki N."/>
            <person name="Veneault-Fourrey C."/>
            <person name="LaButti K."/>
            <person name="Lindquist E.A."/>
            <person name="Lipzen A."/>
            <person name="Lundell T."/>
            <person name="Morin E."/>
            <person name="Murat C."/>
            <person name="Sun H."/>
            <person name="Tunlid A."/>
            <person name="Henrissat B."/>
            <person name="Grigoriev I.V."/>
            <person name="Hibbett D.S."/>
            <person name="Martin F."/>
            <person name="Nordberg H.P."/>
            <person name="Cantor M.N."/>
            <person name="Hua S.X."/>
        </authorList>
    </citation>
    <scope>NUCLEOTIDE SEQUENCE [LARGE SCALE GENOMIC DNA]</scope>
    <source>
        <strain evidence="1 2">MAFF 305830</strain>
    </source>
</reference>
<dbReference type="EMBL" id="KN824312">
    <property type="protein sequence ID" value="KIM25656.1"/>
    <property type="molecule type" value="Genomic_DNA"/>
</dbReference>
<reference evidence="2" key="2">
    <citation type="submission" date="2015-01" db="EMBL/GenBank/DDBJ databases">
        <title>Evolutionary Origins and Diversification of the Mycorrhizal Mutualists.</title>
        <authorList>
            <consortium name="DOE Joint Genome Institute"/>
            <consortium name="Mycorrhizal Genomics Consortium"/>
            <person name="Kohler A."/>
            <person name="Kuo A."/>
            <person name="Nagy L.G."/>
            <person name="Floudas D."/>
            <person name="Copeland A."/>
            <person name="Barry K.W."/>
            <person name="Cichocki N."/>
            <person name="Veneault-Fourrey C."/>
            <person name="LaButti K."/>
            <person name="Lindquist E.A."/>
            <person name="Lipzen A."/>
            <person name="Lundell T."/>
            <person name="Morin E."/>
            <person name="Murat C."/>
            <person name="Riley R."/>
            <person name="Ohm R."/>
            <person name="Sun H."/>
            <person name="Tunlid A."/>
            <person name="Henrissat B."/>
            <person name="Grigoriev I.V."/>
            <person name="Hibbett D.S."/>
            <person name="Martin F."/>
        </authorList>
    </citation>
    <scope>NUCLEOTIDE SEQUENCE [LARGE SCALE GENOMIC DNA]</scope>
    <source>
        <strain evidence="2">MAFF 305830</strain>
    </source>
</reference>
<sequence length="272" mass="30909">MDWPSHKIDCNEGTDINPDDARWVLNSTSNPGVFKKLKNWDIIHGPVVLWAIQQAYMQNLDLDPREHRFSLLLETDHVGGFPSRLRPVGVIIQSATGLATTIKGGHGGTHKLLYGLNYVDSVTGNIHELIAAKVVPSSWKQELEVHEGVFDMWSYIFFYTCFANSLTKRTAVLRANLLIEASRSVCKTEDERQLFREIFGETWEHQTTSMGLFTRNLRFSLRPLWGSNLDAFNVWEIMEKSGKLAHILENSCDVVDYNGSLETVQYSGTRCM</sequence>
<name>A0A0C3B2D0_SERVB</name>
<keyword evidence="2" id="KW-1185">Reference proteome</keyword>
<evidence type="ECO:0000313" key="2">
    <source>
        <dbReference type="Proteomes" id="UP000054097"/>
    </source>
</evidence>
<proteinExistence type="predicted"/>
<accession>A0A0C3B2D0</accession>
<evidence type="ECO:0000313" key="1">
    <source>
        <dbReference type="EMBL" id="KIM25656.1"/>
    </source>
</evidence>
<dbReference type="HOGENOM" id="CLU_1023649_0_0_1"/>
<dbReference type="AlphaFoldDB" id="A0A0C3B2D0"/>
<protein>
    <submittedName>
        <fullName evidence="1">Uncharacterized protein</fullName>
    </submittedName>
</protein>